<dbReference type="Gene3D" id="3.30.420.40">
    <property type="match status" value="2"/>
</dbReference>
<dbReference type="Gene3D" id="3.90.640.10">
    <property type="entry name" value="Actin, Chain A, domain 4"/>
    <property type="match status" value="1"/>
</dbReference>
<evidence type="ECO:0000256" key="2">
    <source>
        <dbReference type="ARBA" id="ARBA00022840"/>
    </source>
</evidence>
<keyword evidence="2" id="KW-0067">ATP-binding</keyword>
<dbReference type="InterPro" id="IPR043129">
    <property type="entry name" value="ATPase_NBD"/>
</dbReference>
<dbReference type="Proteomes" id="UP000051952">
    <property type="component" value="Unassembled WGS sequence"/>
</dbReference>
<proteinExistence type="predicted"/>
<dbReference type="GO" id="GO:0005524">
    <property type="term" value="F:ATP binding"/>
    <property type="evidence" value="ECO:0007669"/>
    <property type="project" value="UniProtKB-KW"/>
</dbReference>
<dbReference type="GO" id="GO:0005634">
    <property type="term" value="C:nucleus"/>
    <property type="evidence" value="ECO:0007669"/>
    <property type="project" value="TreeGrafter"/>
</dbReference>
<organism evidence="4 5">
    <name type="scientific">Bodo saltans</name>
    <name type="common">Flagellated protozoan</name>
    <dbReference type="NCBI Taxonomy" id="75058"/>
    <lineage>
        <taxon>Eukaryota</taxon>
        <taxon>Discoba</taxon>
        <taxon>Euglenozoa</taxon>
        <taxon>Kinetoplastea</taxon>
        <taxon>Metakinetoplastina</taxon>
        <taxon>Eubodonida</taxon>
        <taxon>Bodonidae</taxon>
        <taxon>Bodo</taxon>
    </lineage>
</organism>
<dbReference type="EMBL" id="CYKH01002092">
    <property type="protein sequence ID" value="CUG92905.1"/>
    <property type="molecule type" value="Genomic_DNA"/>
</dbReference>
<dbReference type="SMART" id="SM00028">
    <property type="entry name" value="TPR"/>
    <property type="match status" value="2"/>
</dbReference>
<dbReference type="PANTHER" id="PTHR45639">
    <property type="entry name" value="HSC70CB, ISOFORM G-RELATED"/>
    <property type="match status" value="1"/>
</dbReference>
<dbReference type="AlphaFoldDB" id="A0A0S4JRE7"/>
<dbReference type="FunFam" id="1.25.40.10:FF:000052">
    <property type="entry name" value="Aryl-hydrocarbon-interacting protein-like 1"/>
    <property type="match status" value="1"/>
</dbReference>
<dbReference type="SUPFAM" id="SSF48452">
    <property type="entry name" value="TPR-like"/>
    <property type="match status" value="1"/>
</dbReference>
<evidence type="ECO:0000256" key="1">
    <source>
        <dbReference type="ARBA" id="ARBA00022741"/>
    </source>
</evidence>
<dbReference type="OMA" id="KNAVNNC"/>
<protein>
    <submittedName>
        <fullName evidence="4">Heat shock protein 70, putative</fullName>
    </submittedName>
</protein>
<dbReference type="PANTHER" id="PTHR45639:SF4">
    <property type="entry name" value="HSC70CB, ISOFORM G"/>
    <property type="match status" value="1"/>
</dbReference>
<evidence type="ECO:0000313" key="5">
    <source>
        <dbReference type="Proteomes" id="UP000051952"/>
    </source>
</evidence>
<dbReference type="Gene3D" id="1.25.40.10">
    <property type="entry name" value="Tetratricopeptide repeat domain"/>
    <property type="match status" value="1"/>
</dbReference>
<dbReference type="OrthoDB" id="433738at2759"/>
<keyword evidence="5" id="KW-1185">Reference proteome</keyword>
<dbReference type="GO" id="GO:0140662">
    <property type="term" value="F:ATP-dependent protein folding chaperone"/>
    <property type="evidence" value="ECO:0007669"/>
    <property type="project" value="InterPro"/>
</dbReference>
<name>A0A0S4JRE7_BODSA</name>
<dbReference type="Pfam" id="PF00012">
    <property type="entry name" value="HSP70"/>
    <property type="match status" value="1"/>
</dbReference>
<gene>
    <name evidence="4" type="ORF">BSAL_02820</name>
</gene>
<dbReference type="GO" id="GO:0005829">
    <property type="term" value="C:cytosol"/>
    <property type="evidence" value="ECO:0007669"/>
    <property type="project" value="TreeGrafter"/>
</dbReference>
<dbReference type="InterPro" id="IPR013126">
    <property type="entry name" value="Hsp_70_fam"/>
</dbReference>
<dbReference type="VEuPathDB" id="TriTrypDB:BSAL_02820"/>
<evidence type="ECO:0000256" key="3">
    <source>
        <dbReference type="SAM" id="MobiDB-lite"/>
    </source>
</evidence>
<sequence>MSCVEKGKPRRFVEMAESAEAPTVLLSYSLGVDVGYNVSRLALLEATSKMPKILRNELANESTPTSIAFPPGEARMYGDNATSKEISKPQCAVGDLVQWAHRHATETRSVGDVDELAASSALGFFLRNLLTFVPKESLAAAKVTISVPPTCSEAGLIATKSAAVLAGIPAERVFLASSSEAILAYMHHSQRTSLPSGEGASPLPVVVIDVGKGNASVTAATLTAEKITILSSKAIAVGSQHIDDAIAEHVVKQLDAKHKGSALRNHAKSFQKILRECRKANQMLSSVDSAKVQAEGLKDDIDVNLPVTRKEADELAAPFLDQLVNLFKETVAEHGATLRSGPTNEVRVECVGAGWRSSCITDAIKSIFGVTRIGVSLDGNMAVGEGCAILGAVVDASIRKSDAEEGRDALHTVELEGFISPNRVVDTLPAETLASLAQTEEILLAQDEVIHVRIRAINALDSYVLQTLDAAYHCTKDSARQDELRSALLEDEEYARDDCNGDAVDVIEGRLEALRARIAEKFPEVAAHYEAKKAEEQRKDEELKRLSELAQSEEKELKSDPQRLRAAQQRREQGQNLFKQEHWAESQTRFVQALSILGELYDLKDEENKKKKDEIALSCHLNISSCSIKLQMWRNALNNATSALELSPQNPKALFRRGQAASMMNDYATARADLELAKQLTNGDAGVAAELDAVNAKEAAEKSKEKKMFSRMFA</sequence>
<evidence type="ECO:0000313" key="4">
    <source>
        <dbReference type="EMBL" id="CUG92905.1"/>
    </source>
</evidence>
<dbReference type="SUPFAM" id="SSF53067">
    <property type="entry name" value="Actin-like ATPase domain"/>
    <property type="match status" value="2"/>
</dbReference>
<keyword evidence="4" id="KW-0346">Stress response</keyword>
<accession>A0A0S4JRE7</accession>
<feature type="region of interest" description="Disordered" evidence="3">
    <location>
        <begin position="550"/>
        <end position="579"/>
    </location>
</feature>
<dbReference type="InterPro" id="IPR019734">
    <property type="entry name" value="TPR_rpt"/>
</dbReference>
<keyword evidence="1" id="KW-0547">Nucleotide-binding</keyword>
<reference evidence="5" key="1">
    <citation type="submission" date="2015-09" db="EMBL/GenBank/DDBJ databases">
        <authorList>
            <consortium name="Pathogen Informatics"/>
        </authorList>
    </citation>
    <scope>NUCLEOTIDE SEQUENCE [LARGE SCALE GENOMIC DNA]</scope>
    <source>
        <strain evidence="5">Lake Konstanz</strain>
    </source>
</reference>
<dbReference type="InterPro" id="IPR011990">
    <property type="entry name" value="TPR-like_helical_dom_sf"/>
</dbReference>